<dbReference type="EMBL" id="OX596116">
    <property type="protein sequence ID" value="CAN0479869.1"/>
    <property type="molecule type" value="Genomic_DNA"/>
</dbReference>
<sequence length="136" mass="15475">MCSSTRTPKLQLTAEQLLTGECWILPKKDTPHPRAKEKPQQDSRRGKIVFGIKPHIHQRCSESSNKPCTHQDPESYTRTYELLGKQKLGEHKLNLVHTRTQEKLTPQETNPDFPMSVQESPAEAWVGGGLLQGQRH</sequence>
<organism evidence="1 2">
    <name type="scientific">Rangifer tarandus platyrhynchus</name>
    <name type="common">Svalbard reindeer</name>
    <dbReference type="NCBI Taxonomy" id="3082113"/>
    <lineage>
        <taxon>Eukaryota</taxon>
        <taxon>Metazoa</taxon>
        <taxon>Chordata</taxon>
        <taxon>Craniata</taxon>
        <taxon>Vertebrata</taxon>
        <taxon>Euteleostomi</taxon>
        <taxon>Mammalia</taxon>
        <taxon>Eutheria</taxon>
        <taxon>Laurasiatheria</taxon>
        <taxon>Artiodactyla</taxon>
        <taxon>Ruminantia</taxon>
        <taxon>Pecora</taxon>
        <taxon>Cervidae</taxon>
        <taxon>Odocoileinae</taxon>
        <taxon>Rangifer</taxon>
    </lineage>
</organism>
<proteinExistence type="predicted"/>
<dbReference type="Proteomes" id="UP001162501">
    <property type="component" value="Chromosome 32"/>
</dbReference>
<evidence type="ECO:0000313" key="2">
    <source>
        <dbReference type="Proteomes" id="UP001162501"/>
    </source>
</evidence>
<accession>A0AC59ZP71</accession>
<reference evidence="1" key="2">
    <citation type="submission" date="2025-03" db="EMBL/GenBank/DDBJ databases">
        <authorList>
            <consortium name="ELIXIR-Norway"/>
            <consortium name="Elixir Norway"/>
        </authorList>
    </citation>
    <scope>NUCLEOTIDE SEQUENCE</scope>
</reference>
<evidence type="ECO:0000313" key="1">
    <source>
        <dbReference type="EMBL" id="CAN0479869.1"/>
    </source>
</evidence>
<protein>
    <submittedName>
        <fullName evidence="1">Uncharacterized protein</fullName>
    </submittedName>
</protein>
<name>A0AC59ZP71_RANTA</name>
<gene>
    <name evidence="1" type="ORF">MRATA1EN22A_LOCUS20969</name>
</gene>
<reference evidence="1" key="1">
    <citation type="submission" date="2023-05" db="EMBL/GenBank/DDBJ databases">
        <authorList>
            <consortium name="ELIXIR-Norway"/>
        </authorList>
    </citation>
    <scope>NUCLEOTIDE SEQUENCE</scope>
</reference>